<accession>A0A9J5WYT0</accession>
<dbReference type="EMBL" id="JACXVP010000010">
    <property type="protein sequence ID" value="KAG5580939.1"/>
    <property type="molecule type" value="Genomic_DNA"/>
</dbReference>
<protein>
    <submittedName>
        <fullName evidence="1">Uncharacterized protein</fullName>
    </submittedName>
</protein>
<reference evidence="1 2" key="1">
    <citation type="submission" date="2020-09" db="EMBL/GenBank/DDBJ databases">
        <title>De no assembly of potato wild relative species, Solanum commersonii.</title>
        <authorList>
            <person name="Cho K."/>
        </authorList>
    </citation>
    <scope>NUCLEOTIDE SEQUENCE [LARGE SCALE GENOMIC DNA]</scope>
    <source>
        <strain evidence="1">LZ3.2</strain>
        <tissue evidence="1">Leaf</tissue>
    </source>
</reference>
<dbReference type="OrthoDB" id="288590at2759"/>
<evidence type="ECO:0000313" key="2">
    <source>
        <dbReference type="Proteomes" id="UP000824120"/>
    </source>
</evidence>
<proteinExistence type="predicted"/>
<organism evidence="1 2">
    <name type="scientific">Solanum commersonii</name>
    <name type="common">Commerson's wild potato</name>
    <name type="synonym">Commerson's nightshade</name>
    <dbReference type="NCBI Taxonomy" id="4109"/>
    <lineage>
        <taxon>Eukaryota</taxon>
        <taxon>Viridiplantae</taxon>
        <taxon>Streptophyta</taxon>
        <taxon>Embryophyta</taxon>
        <taxon>Tracheophyta</taxon>
        <taxon>Spermatophyta</taxon>
        <taxon>Magnoliopsida</taxon>
        <taxon>eudicotyledons</taxon>
        <taxon>Gunneridae</taxon>
        <taxon>Pentapetalae</taxon>
        <taxon>asterids</taxon>
        <taxon>lamiids</taxon>
        <taxon>Solanales</taxon>
        <taxon>Solanaceae</taxon>
        <taxon>Solanoideae</taxon>
        <taxon>Solaneae</taxon>
        <taxon>Solanum</taxon>
    </lineage>
</organism>
<gene>
    <name evidence="1" type="ORF">H5410_051566</name>
</gene>
<dbReference type="SUPFAM" id="SSF51197">
    <property type="entry name" value="Clavaminate synthase-like"/>
    <property type="match status" value="1"/>
</dbReference>
<sequence>MNTSKHCILLKYVFVDNEWYSIRPNFNAFVTLSNGRYKSILYRAVVVSPPTELVDYNNPRLYLDFRCLSRPKSTQKHHRADTNTL</sequence>
<name>A0A9J5WYT0_SOLCO</name>
<comment type="caution">
    <text evidence="1">The sequence shown here is derived from an EMBL/GenBank/DDBJ whole genome shotgun (WGS) entry which is preliminary data.</text>
</comment>
<keyword evidence="2" id="KW-1185">Reference proteome</keyword>
<evidence type="ECO:0000313" key="1">
    <source>
        <dbReference type="EMBL" id="KAG5580939.1"/>
    </source>
</evidence>
<dbReference type="AlphaFoldDB" id="A0A9J5WYT0"/>
<dbReference type="Proteomes" id="UP000824120">
    <property type="component" value="Chromosome 10"/>
</dbReference>